<dbReference type="InterPro" id="IPR006575">
    <property type="entry name" value="RWD_dom"/>
</dbReference>
<dbReference type="InterPro" id="IPR045864">
    <property type="entry name" value="aa-tRNA-synth_II/BPL/LPL"/>
</dbReference>
<dbReference type="Pfam" id="PF13393">
    <property type="entry name" value="tRNA-synt_His"/>
    <property type="match status" value="1"/>
</dbReference>
<evidence type="ECO:0000256" key="10">
    <source>
        <dbReference type="PIRSR" id="PIRSR000660-1"/>
    </source>
</evidence>
<dbReference type="EC" id="2.7.11.1" evidence="1"/>
<keyword evidence="2" id="KW-0723">Serine/threonine-protein kinase</keyword>
<comment type="catalytic activity">
    <reaction evidence="8">
        <text>L-threonyl-[protein] + ATP = O-phospho-L-threonyl-[protein] + ADP + H(+)</text>
        <dbReference type="Rhea" id="RHEA:46608"/>
        <dbReference type="Rhea" id="RHEA-COMP:11060"/>
        <dbReference type="Rhea" id="RHEA-COMP:11605"/>
        <dbReference type="ChEBI" id="CHEBI:15378"/>
        <dbReference type="ChEBI" id="CHEBI:30013"/>
        <dbReference type="ChEBI" id="CHEBI:30616"/>
        <dbReference type="ChEBI" id="CHEBI:61977"/>
        <dbReference type="ChEBI" id="CHEBI:456216"/>
        <dbReference type="EC" id="2.7.11.1"/>
    </reaction>
</comment>
<feature type="binding site" evidence="11">
    <location>
        <position position="641"/>
    </location>
    <ligand>
        <name>ATP</name>
        <dbReference type="ChEBI" id="CHEBI:30616"/>
    </ligand>
</feature>
<evidence type="ECO:0000256" key="1">
    <source>
        <dbReference type="ARBA" id="ARBA00012513"/>
    </source>
</evidence>
<dbReference type="FunFam" id="3.40.50.800:FF:000009">
    <property type="entry name" value="Eukaryotic translation initiation factor 2-alpha kinase"/>
    <property type="match status" value="1"/>
</dbReference>
<comment type="catalytic activity">
    <reaction evidence="9">
        <text>L-seryl-[protein] + ATP = O-phospho-L-seryl-[protein] + ADP + H(+)</text>
        <dbReference type="Rhea" id="RHEA:17989"/>
        <dbReference type="Rhea" id="RHEA-COMP:9863"/>
        <dbReference type="Rhea" id="RHEA-COMP:11604"/>
        <dbReference type="ChEBI" id="CHEBI:15378"/>
        <dbReference type="ChEBI" id="CHEBI:29999"/>
        <dbReference type="ChEBI" id="CHEBI:30616"/>
        <dbReference type="ChEBI" id="CHEBI:83421"/>
        <dbReference type="ChEBI" id="CHEBI:456216"/>
        <dbReference type="EC" id="2.7.11.1"/>
    </reaction>
</comment>
<dbReference type="InterPro" id="IPR008271">
    <property type="entry name" value="Ser/Thr_kinase_AS"/>
</dbReference>
<dbReference type="Pfam" id="PF12745">
    <property type="entry name" value="HGTP_anticodon2"/>
    <property type="match status" value="1"/>
</dbReference>
<dbReference type="InterPro" id="IPR000719">
    <property type="entry name" value="Prot_kinase_dom"/>
</dbReference>
<feature type="domain" description="Protein kinase" evidence="15">
    <location>
        <begin position="612"/>
        <end position="982"/>
    </location>
</feature>
<dbReference type="Proteomes" id="UP000028045">
    <property type="component" value="Unassembled WGS sequence"/>
</dbReference>
<dbReference type="Gene3D" id="3.30.200.20">
    <property type="entry name" value="Phosphorylase Kinase, domain 1"/>
    <property type="match status" value="1"/>
</dbReference>
<evidence type="ECO:0000256" key="13">
    <source>
        <dbReference type="SAM" id="Coils"/>
    </source>
</evidence>
<feature type="region of interest" description="Disordered" evidence="14">
    <location>
        <begin position="1"/>
        <end position="33"/>
    </location>
</feature>
<reference evidence="17 18" key="1">
    <citation type="journal article" date="2014" name="BMC Genomics">
        <title>Comparative genome sequencing reveals chemotype-specific gene clusters in the toxigenic black mold Stachybotrys.</title>
        <authorList>
            <person name="Semeiks J."/>
            <person name="Borek D."/>
            <person name="Otwinowski Z."/>
            <person name="Grishin N.V."/>
        </authorList>
    </citation>
    <scope>NUCLEOTIDE SEQUENCE [LARGE SCALE GENOMIC DNA]</scope>
    <source>
        <strain evidence="18">CBS 109288 / IBT 7711</strain>
    </source>
</reference>
<feature type="domain" description="RWD" evidence="16">
    <location>
        <begin position="46"/>
        <end position="173"/>
    </location>
</feature>
<comment type="similarity">
    <text evidence="7">Belongs to the protein kinase superfamily. Ser/Thr protein kinase family. GCN2 subfamily.</text>
</comment>
<feature type="region of interest" description="Disordered" evidence="14">
    <location>
        <begin position="683"/>
        <end position="704"/>
    </location>
</feature>
<dbReference type="GO" id="GO:0005634">
    <property type="term" value="C:nucleus"/>
    <property type="evidence" value="ECO:0007669"/>
    <property type="project" value="TreeGrafter"/>
</dbReference>
<dbReference type="GO" id="GO:0004694">
    <property type="term" value="F:eukaryotic translation initiation factor 2alpha kinase activity"/>
    <property type="evidence" value="ECO:0007669"/>
    <property type="project" value="InterPro"/>
</dbReference>
<keyword evidence="18" id="KW-1185">Reference proteome</keyword>
<evidence type="ECO:0000259" key="16">
    <source>
        <dbReference type="PROSITE" id="PS50908"/>
    </source>
</evidence>
<dbReference type="FunFam" id="3.30.930.10:FF:000074">
    <property type="entry name" value="Serine/threonine-protein kinase gcn2"/>
    <property type="match status" value="1"/>
</dbReference>
<evidence type="ECO:0000256" key="2">
    <source>
        <dbReference type="ARBA" id="ARBA00022527"/>
    </source>
</evidence>
<feature type="domain" description="Protein kinase" evidence="15">
    <location>
        <begin position="285"/>
        <end position="563"/>
    </location>
</feature>
<dbReference type="PIRSF" id="PIRSF000660">
    <property type="entry name" value="Ser/Thr_PK_GCN2"/>
    <property type="match status" value="1"/>
</dbReference>
<keyword evidence="5" id="KW-0418">Kinase</keyword>
<dbReference type="InterPro" id="IPR017441">
    <property type="entry name" value="Protein_kinase_ATP_BS"/>
</dbReference>
<dbReference type="GO" id="GO:0005737">
    <property type="term" value="C:cytoplasm"/>
    <property type="evidence" value="ECO:0007669"/>
    <property type="project" value="TreeGrafter"/>
</dbReference>
<dbReference type="CDD" id="cd14012">
    <property type="entry name" value="PK_eIF2AK_GCN2_rpt1"/>
    <property type="match status" value="1"/>
</dbReference>
<dbReference type="SMART" id="SM00591">
    <property type="entry name" value="RWD"/>
    <property type="match status" value="1"/>
</dbReference>
<dbReference type="FunFam" id="3.30.200.20:FF:000379">
    <property type="entry name" value="eIF-2-alpha kinase GCN2"/>
    <property type="match status" value="1"/>
</dbReference>
<dbReference type="PROSITE" id="PS50908">
    <property type="entry name" value="RWD"/>
    <property type="match status" value="1"/>
</dbReference>
<dbReference type="Pfam" id="PF00069">
    <property type="entry name" value="Pkinase"/>
    <property type="match status" value="3"/>
</dbReference>
<organism evidence="17 18">
    <name type="scientific">Stachybotrys chartarum (strain CBS 109288 / IBT 7711)</name>
    <name type="common">Toxic black mold</name>
    <name type="synonym">Stilbospora chartarum</name>
    <dbReference type="NCBI Taxonomy" id="1280523"/>
    <lineage>
        <taxon>Eukaryota</taxon>
        <taxon>Fungi</taxon>
        <taxon>Dikarya</taxon>
        <taxon>Ascomycota</taxon>
        <taxon>Pezizomycotina</taxon>
        <taxon>Sordariomycetes</taxon>
        <taxon>Hypocreomycetidae</taxon>
        <taxon>Hypocreales</taxon>
        <taxon>Stachybotryaceae</taxon>
        <taxon>Stachybotrys</taxon>
    </lineage>
</organism>
<evidence type="ECO:0000313" key="17">
    <source>
        <dbReference type="EMBL" id="KEY73300.1"/>
    </source>
</evidence>
<dbReference type="FunFam" id="1.10.510.10:FF:000821">
    <property type="entry name" value="Serine/threonine-protein kinase gcn2"/>
    <property type="match status" value="1"/>
</dbReference>
<dbReference type="InterPro" id="IPR036621">
    <property type="entry name" value="Anticodon-bd_dom_sf"/>
</dbReference>
<dbReference type="GO" id="GO:0005524">
    <property type="term" value="F:ATP binding"/>
    <property type="evidence" value="ECO:0007669"/>
    <property type="project" value="UniProtKB-UniRule"/>
</dbReference>
<dbReference type="PROSITE" id="PS00107">
    <property type="entry name" value="PROTEIN_KINASE_ATP"/>
    <property type="match status" value="1"/>
</dbReference>
<dbReference type="HOGENOM" id="CLU_001222_2_0_1"/>
<name>A0A084B6X1_STACB</name>
<dbReference type="InterPro" id="IPR024435">
    <property type="entry name" value="HisRS-related_dom"/>
</dbReference>
<evidence type="ECO:0000256" key="14">
    <source>
        <dbReference type="SAM" id="MobiDB-lite"/>
    </source>
</evidence>
<evidence type="ECO:0000256" key="7">
    <source>
        <dbReference type="ARBA" id="ARBA00037982"/>
    </source>
</evidence>
<dbReference type="OrthoDB" id="341578at2759"/>
<dbReference type="GO" id="GO:0009893">
    <property type="term" value="P:positive regulation of metabolic process"/>
    <property type="evidence" value="ECO:0007669"/>
    <property type="project" value="UniProtKB-ARBA"/>
</dbReference>
<dbReference type="CDD" id="cd23823">
    <property type="entry name" value="RWD_GCN2"/>
    <property type="match status" value="1"/>
</dbReference>
<protein>
    <recommendedName>
        <fullName evidence="1">non-specific serine/threonine protein kinase</fullName>
        <ecNumber evidence="1">2.7.11.1</ecNumber>
    </recommendedName>
</protein>
<dbReference type="Gene3D" id="3.30.930.10">
    <property type="entry name" value="Bira Bifunctional Protein, Domain 2"/>
    <property type="match status" value="1"/>
</dbReference>
<dbReference type="InterPro" id="IPR016255">
    <property type="entry name" value="Gcn2"/>
</dbReference>
<dbReference type="SUPFAM" id="SSF55681">
    <property type="entry name" value="Class II aaRS and biotin synthetases"/>
    <property type="match status" value="1"/>
</dbReference>
<dbReference type="PANTHER" id="PTHR11042:SF136">
    <property type="entry name" value="EIF-2-ALPHA KINASE GCN2"/>
    <property type="match status" value="1"/>
</dbReference>
<dbReference type="InterPro" id="IPR011009">
    <property type="entry name" value="Kinase-like_dom_sf"/>
</dbReference>
<dbReference type="InterPro" id="IPR050339">
    <property type="entry name" value="CC_SR_Kinase"/>
</dbReference>
<feature type="region of interest" description="Disordered" evidence="14">
    <location>
        <begin position="728"/>
        <end position="762"/>
    </location>
</feature>
<feature type="compositionally biased region" description="Acidic residues" evidence="14">
    <location>
        <begin position="683"/>
        <end position="701"/>
    </location>
</feature>
<dbReference type="InterPro" id="IPR041715">
    <property type="entry name" value="HisRS-like_core"/>
</dbReference>
<evidence type="ECO:0000256" key="4">
    <source>
        <dbReference type="ARBA" id="ARBA00022741"/>
    </source>
</evidence>
<dbReference type="Gene3D" id="3.40.50.800">
    <property type="entry name" value="Anticodon-binding domain"/>
    <property type="match status" value="1"/>
</dbReference>
<evidence type="ECO:0000256" key="11">
    <source>
        <dbReference type="PIRSR" id="PIRSR000660-2"/>
    </source>
</evidence>
<feature type="binding site" evidence="11">
    <location>
        <begin position="618"/>
        <end position="626"/>
    </location>
    <ligand>
        <name>ATP</name>
        <dbReference type="ChEBI" id="CHEBI:30616"/>
    </ligand>
</feature>
<keyword evidence="6 11" id="KW-0067">ATP-binding</keyword>
<feature type="active site" description="Proton acceptor" evidence="10">
    <location>
        <position position="836"/>
    </location>
</feature>
<dbReference type="Pfam" id="PF05773">
    <property type="entry name" value="RWD"/>
    <property type="match status" value="1"/>
</dbReference>
<dbReference type="PROSITE" id="PS50011">
    <property type="entry name" value="PROTEIN_KINASE_DOM"/>
    <property type="match status" value="2"/>
</dbReference>
<evidence type="ECO:0000259" key="15">
    <source>
        <dbReference type="PROSITE" id="PS50011"/>
    </source>
</evidence>
<dbReference type="SMART" id="SM00220">
    <property type="entry name" value="S_TKc"/>
    <property type="match status" value="2"/>
</dbReference>
<dbReference type="InterPro" id="IPR016135">
    <property type="entry name" value="UBQ-conjugating_enzyme/RWD"/>
</dbReference>
<accession>A0A084B6X1</accession>
<keyword evidence="3" id="KW-0808">Transferase</keyword>
<dbReference type="Gene3D" id="3.10.110.10">
    <property type="entry name" value="Ubiquitin Conjugating Enzyme"/>
    <property type="match status" value="1"/>
</dbReference>
<evidence type="ECO:0000256" key="3">
    <source>
        <dbReference type="ARBA" id="ARBA00022679"/>
    </source>
</evidence>
<dbReference type="FunFam" id="3.10.110.10:FF:000050">
    <property type="entry name" value="eIF-2-alpha kinase GCN2"/>
    <property type="match status" value="1"/>
</dbReference>
<gene>
    <name evidence="17" type="ORF">S7711_01419</name>
</gene>
<dbReference type="SUPFAM" id="SSF56112">
    <property type="entry name" value="Protein kinase-like (PK-like)"/>
    <property type="match status" value="2"/>
</dbReference>
<feature type="coiled-coil region" evidence="13">
    <location>
        <begin position="183"/>
        <end position="223"/>
    </location>
</feature>
<evidence type="ECO:0000256" key="8">
    <source>
        <dbReference type="ARBA" id="ARBA00047899"/>
    </source>
</evidence>
<evidence type="ECO:0000256" key="9">
    <source>
        <dbReference type="ARBA" id="ARBA00048679"/>
    </source>
</evidence>
<proteinExistence type="inferred from homology"/>
<evidence type="ECO:0000256" key="6">
    <source>
        <dbReference type="ARBA" id="ARBA00022840"/>
    </source>
</evidence>
<dbReference type="Gene3D" id="1.10.510.10">
    <property type="entry name" value="Transferase(Phosphotransferase) domain 1"/>
    <property type="match status" value="2"/>
</dbReference>
<dbReference type="PROSITE" id="PS00108">
    <property type="entry name" value="PROTEIN_KINASE_ST"/>
    <property type="match status" value="1"/>
</dbReference>
<evidence type="ECO:0000256" key="5">
    <source>
        <dbReference type="ARBA" id="ARBA00022777"/>
    </source>
</evidence>
<sequence>MAWNPSGAWKKPPLKRSEHEDSSFPGLQPTSPDATNKIEYEELQQNELMALEAIYGDDFVKHTDALCAWKVRFLWLFAWCCEANHAQKTEPSFDIRIKASIDEDFSLCLGFVMTATYPKTPPLLAIKDAHDLRESTLFRVQKFIETQPKQFAKREQEMVDQIVEGIRDILETDAQAKANGKHLPSLEEERERHEAVLAEAAQKQKLEEEKRKLEETKEEERIGAEMLQQHLHRQKQKAKESKIGRRSSDHHQPTERSGSEIERVEFDQFCNITDQSGNVIAFRSVAGKCDPRNGQVSTVYAVRPVLSDGQGSLSLALKEASLRPTGKDLKEFKKQLQSLESRLQDLTTGKRAHHRHVVEILGFKVQSCPLPEPSSLNSWTLKVLTPMAEKGSLEELLELAGHIEIGKVRSWTRDLLDALNFLHNKNIAHQDIHPGNILLFREATGEIVPKISDASYQREIHNIGMQKRSLPGLKSSRSAYWLPPEIATTSNPQYTYKTDIWDFGVVFVQMIFGLDVLRKYSSPKNLMASLMLSHSLQELVSRYFKEDKQKRPRAFELSSSEFLATDAPVLFDDASAMMSATASINSLQALPARLRRDSSSRGFVSSRYTEDFVEEGRLGKGGFGEVVKARKKLDGQIYAIKKVTQRSQASLTEILKEVRLLSQLTHPAVVRYYNTWVEEVPDLTDTETETSTDDYTEDADETGSAGIDIEFATSTGGLDFISSNAAVEFESDEDSEEDEEDQSEDEDEVSSLVGDGNGNRAFSPVKEKQFAFQRRQRPQRSYRTILYISMEYCEKRTLRDLISRNIFKNNAEVWRLFRQILEGLVHIHGLSIVHRDLKPENIFISSSADGVDNVKIGDFGLATSGQFSVDKVAANTLETDDMTRSIGTAYYSAPEVRSTANGMYSTKVDMYSLGIIFFEMCYQPMVGMHKADVLGKLRRPQPVLPDDFRPAEKSQTDIVLSLVNHNPKERPSSGDLLKSGKLPVQMESETIRRTLAGLADPSSPYYRKMLSTLFSRPIEPTKDFAWDMFANTPNSAELLNQGIVKKELVSIFRRHGALEMPRSSIYPRSSHYGDNVVQLLDSSGTVLQLPYDLTMGHARMLAKHSSGSAAQKSFTFGSVFRDKKDTGQPGTFGEVDFDIVTSDTLDLALHEAEVLKVLDEIISAFPSLASSQMCFHIGHSDLLRIIFEHCGIPDTSHRATADVLSKLNIHNNTWQRIRVELRSPTVGLSATSVDELQRFDFRDKPDKAFSKLKTLFETGDAFQRASSTIAHLKEVAAYSKRLGISTKIYVHPLNSLKESFFSGGVLFSCLYDRKIKDVFAAGGRYDQLIKEQRPRIGDSLSERHAVGFSLAWERLARVPKAGGKTFLKKSLEDEANVIFQDKRVSEGPFNVFRATAVLTQPKCDTLVASFDASILRSSGLEILQTLWNHDISAELAKDARSPEDLLSKYRDEHFSWIIIIKQDSMLKVKSMGRKDVPDADIPTSQLLSWMRAEIRERDSRSIFKLRGHNASEASGTVDREQEQEVKVLVAQTRSKKFNRKTVVEQAQASAASLVQSFLEGPVLAVETTDEVLNRVQRTNMSDPESWREVEQSVNNAERKYIRELHDLLDTLRFKYEKKNGSRHSFLYNFRTGTCLYYDVGT</sequence>
<keyword evidence="13" id="KW-0175">Coiled coil</keyword>
<evidence type="ECO:0000313" key="18">
    <source>
        <dbReference type="Proteomes" id="UP000028045"/>
    </source>
</evidence>
<dbReference type="GO" id="GO:0000077">
    <property type="term" value="P:DNA damage checkpoint signaling"/>
    <property type="evidence" value="ECO:0007669"/>
    <property type="project" value="InterPro"/>
</dbReference>
<feature type="compositionally biased region" description="Acidic residues" evidence="14">
    <location>
        <begin position="729"/>
        <end position="749"/>
    </location>
</feature>
<feature type="binding site" evidence="12">
    <location>
        <position position="642"/>
    </location>
    <ligand>
        <name>ATP</name>
        <dbReference type="ChEBI" id="CHEBI:30616"/>
    </ligand>
</feature>
<feature type="region of interest" description="Disordered" evidence="14">
    <location>
        <begin position="228"/>
        <end position="260"/>
    </location>
</feature>
<dbReference type="CDD" id="cd14046">
    <property type="entry name" value="STKc_EIF2AK4_GCN2_rpt2"/>
    <property type="match status" value="1"/>
</dbReference>
<dbReference type="EMBL" id="KL647853">
    <property type="protein sequence ID" value="KEY73300.1"/>
    <property type="molecule type" value="Genomic_DNA"/>
</dbReference>
<evidence type="ECO:0000256" key="12">
    <source>
        <dbReference type="PROSITE-ProRule" id="PRU10141"/>
    </source>
</evidence>
<dbReference type="SUPFAM" id="SSF54495">
    <property type="entry name" value="UBC-like"/>
    <property type="match status" value="1"/>
</dbReference>
<feature type="compositionally biased region" description="Basic and acidic residues" evidence="14">
    <location>
        <begin position="237"/>
        <end position="260"/>
    </location>
</feature>
<keyword evidence="4 11" id="KW-0547">Nucleotide-binding</keyword>
<dbReference type="PANTHER" id="PTHR11042">
    <property type="entry name" value="EUKARYOTIC TRANSLATION INITIATION FACTOR 2-ALPHA KINASE EIF2-ALPHA KINASE -RELATED"/>
    <property type="match status" value="1"/>
</dbReference>